<proteinExistence type="predicted"/>
<protein>
    <recommendedName>
        <fullName evidence="3">Normocyte-binding protein</fullName>
    </recommendedName>
</protein>
<sequence length="426" mass="51107">MEEEIYKKLNSIQDLKDRALLKKVLGSVFTSLQQYGEDRYNQLEHRVFNECEYCEEDYNLFCTIVNKEEIDPTDEFLYPMIQEDLRDKIYDASEIIDSIKNKEEINIFKVFLKCNYPTFRDIISQEIVFNGTIETQGRTYEGRFILRENKEYWNLVETLYKGFIDNNVPWTTINNPYISKMADVVLVSCEEAIEKEKTITKISVDFGEYAKFINYNMVPLWNVRALRLKSIGFPMPCEDKINYEHTIMLKEEYKDHSYIVEYKNYNIDNIIRRKDSLVICCPSEETQLWDVWQIRSRPKTTFEKYSEPLISNSRGTSFTHRFITKNARVIKTKGEIIRIINSFEASSIVEFQYLTLEQEKDNRTCDTYELNYFIQDEIREEEIKKHMILYFKQKDRNNYLIYDILSFLVSEIQLHYPEYKCEGRLI</sequence>
<keyword evidence="2" id="KW-1185">Reference proteome</keyword>
<accession>A0ABS4K270</accession>
<reference evidence="1 2" key="1">
    <citation type="submission" date="2021-03" db="EMBL/GenBank/DDBJ databases">
        <title>Genomic Encyclopedia of Type Strains, Phase IV (KMG-IV): sequencing the most valuable type-strain genomes for metagenomic binning, comparative biology and taxonomic classification.</title>
        <authorList>
            <person name="Goeker M."/>
        </authorList>
    </citation>
    <scope>NUCLEOTIDE SEQUENCE [LARGE SCALE GENOMIC DNA]</scope>
    <source>
        <strain evidence="1 2">DSM 28650</strain>
    </source>
</reference>
<evidence type="ECO:0008006" key="3">
    <source>
        <dbReference type="Google" id="ProtNLM"/>
    </source>
</evidence>
<dbReference type="Proteomes" id="UP001519308">
    <property type="component" value="Unassembled WGS sequence"/>
</dbReference>
<organism evidence="1 2">
    <name type="scientific">Clostridium punense</name>
    <dbReference type="NCBI Taxonomy" id="1054297"/>
    <lineage>
        <taxon>Bacteria</taxon>
        <taxon>Bacillati</taxon>
        <taxon>Bacillota</taxon>
        <taxon>Clostridia</taxon>
        <taxon>Eubacteriales</taxon>
        <taxon>Clostridiaceae</taxon>
        <taxon>Clostridium</taxon>
    </lineage>
</organism>
<name>A0ABS4K270_9CLOT</name>
<dbReference type="EMBL" id="JAGGLL010000011">
    <property type="protein sequence ID" value="MBP2021879.1"/>
    <property type="molecule type" value="Genomic_DNA"/>
</dbReference>
<evidence type="ECO:0000313" key="2">
    <source>
        <dbReference type="Proteomes" id="UP001519308"/>
    </source>
</evidence>
<gene>
    <name evidence="1" type="ORF">J2Z44_001675</name>
</gene>
<comment type="caution">
    <text evidence="1">The sequence shown here is derived from an EMBL/GenBank/DDBJ whole genome shotgun (WGS) entry which is preliminary data.</text>
</comment>
<evidence type="ECO:0000313" key="1">
    <source>
        <dbReference type="EMBL" id="MBP2021879.1"/>
    </source>
</evidence>
<dbReference type="RefSeq" id="WP_021281339.1">
    <property type="nucleotide sequence ID" value="NZ_JAGGLL010000011.1"/>
</dbReference>